<organism evidence="2 3">
    <name type="scientific">Blastopirellula marina</name>
    <dbReference type="NCBI Taxonomy" id="124"/>
    <lineage>
        <taxon>Bacteria</taxon>
        <taxon>Pseudomonadati</taxon>
        <taxon>Planctomycetota</taxon>
        <taxon>Planctomycetia</taxon>
        <taxon>Pirellulales</taxon>
        <taxon>Pirellulaceae</taxon>
        <taxon>Blastopirellula</taxon>
    </lineage>
</organism>
<dbReference type="GO" id="GO:0004674">
    <property type="term" value="F:protein serine/threonine kinase activity"/>
    <property type="evidence" value="ECO:0007669"/>
    <property type="project" value="UniProtKB-KW"/>
</dbReference>
<evidence type="ECO:0000259" key="1">
    <source>
        <dbReference type="Pfam" id="PF13360"/>
    </source>
</evidence>
<dbReference type="EMBL" id="PUHY01000005">
    <property type="protein sequence ID" value="PQO37557.1"/>
    <property type="molecule type" value="Genomic_DNA"/>
</dbReference>
<gene>
    <name evidence="2" type="ORF">C5Y83_06325</name>
</gene>
<proteinExistence type="predicted"/>
<dbReference type="AlphaFoldDB" id="A0A2S8FZD0"/>
<dbReference type="PANTHER" id="PTHR34512:SF30">
    <property type="entry name" value="OUTER MEMBRANE PROTEIN ASSEMBLY FACTOR BAMB"/>
    <property type="match status" value="1"/>
</dbReference>
<dbReference type="Pfam" id="PF13360">
    <property type="entry name" value="PQQ_2"/>
    <property type="match status" value="1"/>
</dbReference>
<reference evidence="2 3" key="1">
    <citation type="submission" date="2018-02" db="EMBL/GenBank/DDBJ databases">
        <title>Comparative genomes isolates from brazilian mangrove.</title>
        <authorList>
            <person name="Araujo J.E."/>
            <person name="Taketani R.G."/>
            <person name="Silva M.C.P."/>
            <person name="Loureco M.V."/>
            <person name="Andreote F.D."/>
        </authorList>
    </citation>
    <scope>NUCLEOTIDE SEQUENCE [LARGE SCALE GENOMIC DNA]</scope>
    <source>
        <strain evidence="2 3">Hex-1 MGV</strain>
    </source>
</reference>
<keyword evidence="2" id="KW-0808">Transferase</keyword>
<dbReference type="Gene3D" id="2.130.10.10">
    <property type="entry name" value="YVTN repeat-like/Quinoprotein amine dehydrogenase"/>
    <property type="match status" value="1"/>
</dbReference>
<sequence>MGISSYKPATFCRSPTLTPRRCVMLRSPSLVLPVSLFGFLFLLTATSCHAQVERAGGNATATQLTATSSDDWPCFRGPSHMGTSPSEDIPTSWSATENLLWKTSLPGSGASSPITFGDHIYLTSYTGFLVPGQSGGSQEDLKRHVLALDRASGQIVWQKEIPAKLPEEDNIRDHGFAANTCAADEQGVIAFLGKSGVFAFDHEGNPQWQADVGSKTHGWGTASSPLLYDDLVIINASIENESLVALDRQTGKPRWQAGGIREAWNTPIIVTAESGRKEVVVARHGDVMAFDPATGDPLWTCKTDISWYMVPTGVAADGVVYFLGGRSGTAALAVKAGGSGDVTQTHRLWTSKAGTNVPSPILHEGHLYYIDYNGSIAYCTEAKSGEVVYQQRLNRFDQVYASPVMAAGKIVYLARNGEALVIEAKPQYEEISRNTLKDGTRFDASPAIDGNRLLIRSGDTLYCVGNR</sequence>
<dbReference type="SUPFAM" id="SSF50998">
    <property type="entry name" value="Quinoprotein alcohol dehydrogenase-like"/>
    <property type="match status" value="1"/>
</dbReference>
<dbReference type="InterPro" id="IPR002372">
    <property type="entry name" value="PQQ_rpt_dom"/>
</dbReference>
<dbReference type="Gene3D" id="2.40.10.480">
    <property type="match status" value="1"/>
</dbReference>
<keyword evidence="2" id="KW-0723">Serine/threonine-protein kinase</keyword>
<name>A0A2S8FZD0_9BACT</name>
<dbReference type="InterPro" id="IPR018391">
    <property type="entry name" value="PQQ_b-propeller_rpt"/>
</dbReference>
<protein>
    <submittedName>
        <fullName evidence="2">Serine/threonine protein kinase</fullName>
    </submittedName>
</protein>
<dbReference type="Proteomes" id="UP000238322">
    <property type="component" value="Unassembled WGS sequence"/>
</dbReference>
<comment type="caution">
    <text evidence="2">The sequence shown here is derived from an EMBL/GenBank/DDBJ whole genome shotgun (WGS) entry which is preliminary data.</text>
</comment>
<evidence type="ECO:0000313" key="3">
    <source>
        <dbReference type="Proteomes" id="UP000238322"/>
    </source>
</evidence>
<dbReference type="InterPro" id="IPR011047">
    <property type="entry name" value="Quinoprotein_ADH-like_sf"/>
</dbReference>
<keyword evidence="2" id="KW-0418">Kinase</keyword>
<dbReference type="SMART" id="SM00564">
    <property type="entry name" value="PQQ"/>
    <property type="match status" value="3"/>
</dbReference>
<dbReference type="PANTHER" id="PTHR34512">
    <property type="entry name" value="CELL SURFACE PROTEIN"/>
    <property type="match status" value="1"/>
</dbReference>
<dbReference type="InterPro" id="IPR015943">
    <property type="entry name" value="WD40/YVTN_repeat-like_dom_sf"/>
</dbReference>
<accession>A0A2S8FZD0</accession>
<evidence type="ECO:0000313" key="2">
    <source>
        <dbReference type="EMBL" id="PQO37557.1"/>
    </source>
</evidence>
<feature type="domain" description="Pyrrolo-quinoline quinone repeat" evidence="1">
    <location>
        <begin position="143"/>
        <end position="390"/>
    </location>
</feature>